<organism evidence="1 2">
    <name type="scientific">Paraburkholderia aspalathi</name>
    <dbReference type="NCBI Taxonomy" id="1324617"/>
    <lineage>
        <taxon>Bacteria</taxon>
        <taxon>Pseudomonadati</taxon>
        <taxon>Pseudomonadota</taxon>
        <taxon>Betaproteobacteria</taxon>
        <taxon>Burkholderiales</taxon>
        <taxon>Burkholderiaceae</taxon>
        <taxon>Paraburkholderia</taxon>
    </lineage>
</organism>
<evidence type="ECO:0000313" key="2">
    <source>
        <dbReference type="Proteomes" id="UP000198844"/>
    </source>
</evidence>
<dbReference type="EMBL" id="FPBH01000015">
    <property type="protein sequence ID" value="SFU20972.1"/>
    <property type="molecule type" value="Genomic_DNA"/>
</dbReference>
<protein>
    <submittedName>
        <fullName evidence="1">Uncharacterized protein</fullName>
    </submittedName>
</protein>
<evidence type="ECO:0000313" key="1">
    <source>
        <dbReference type="EMBL" id="SFU20972.1"/>
    </source>
</evidence>
<dbReference type="AlphaFoldDB" id="A0A1I7EAR2"/>
<dbReference type="Proteomes" id="UP000198844">
    <property type="component" value="Unassembled WGS sequence"/>
</dbReference>
<sequence length="60" mass="6677">MLGPFSRIMLHNYLLNYRNYGQHRTLARVAAGPHRVGWPEVPAAPQVAAAQVSLPTVLLR</sequence>
<gene>
    <name evidence="1" type="ORF">SAMN05192563_1015156</name>
</gene>
<accession>A0A1I7EAR2</accession>
<proteinExistence type="predicted"/>
<reference evidence="1 2" key="1">
    <citation type="submission" date="2016-10" db="EMBL/GenBank/DDBJ databases">
        <authorList>
            <person name="de Groot N.N."/>
        </authorList>
    </citation>
    <scope>NUCLEOTIDE SEQUENCE [LARGE SCALE GENOMIC DNA]</scope>
    <source>
        <strain evidence="1 2">LMG 27731</strain>
    </source>
</reference>
<name>A0A1I7EAR2_9BURK</name>